<dbReference type="Proteomes" id="UP000663845">
    <property type="component" value="Unassembled WGS sequence"/>
</dbReference>
<protein>
    <submittedName>
        <fullName evidence="1">Uncharacterized protein</fullName>
    </submittedName>
</protein>
<gene>
    <name evidence="1" type="ORF">JYZ213_LOCUS38553</name>
</gene>
<comment type="caution">
    <text evidence="1">The sequence shown here is derived from an EMBL/GenBank/DDBJ whole genome shotgun (WGS) entry which is preliminary data.</text>
</comment>
<proteinExistence type="predicted"/>
<evidence type="ECO:0000313" key="2">
    <source>
        <dbReference type="Proteomes" id="UP000663845"/>
    </source>
</evidence>
<name>A0A815LXN6_9BILA</name>
<evidence type="ECO:0000313" key="1">
    <source>
        <dbReference type="EMBL" id="CAF1413833.1"/>
    </source>
</evidence>
<organism evidence="1 2">
    <name type="scientific">Adineta steineri</name>
    <dbReference type="NCBI Taxonomy" id="433720"/>
    <lineage>
        <taxon>Eukaryota</taxon>
        <taxon>Metazoa</taxon>
        <taxon>Spiralia</taxon>
        <taxon>Gnathifera</taxon>
        <taxon>Rotifera</taxon>
        <taxon>Eurotatoria</taxon>
        <taxon>Bdelloidea</taxon>
        <taxon>Adinetida</taxon>
        <taxon>Adinetidae</taxon>
        <taxon>Adineta</taxon>
    </lineage>
</organism>
<dbReference type="AlphaFoldDB" id="A0A815LXN6"/>
<dbReference type="EMBL" id="CAJNOG010001142">
    <property type="protein sequence ID" value="CAF1413833.1"/>
    <property type="molecule type" value="Genomic_DNA"/>
</dbReference>
<sequence length="120" mass="14018">MLFFFLTTSNKICSSPNRVVLFLLFILFTCCTLPTISNAYPLSSSSLSFIDNINNDDNNDIDINNRRWLMLDETISNNKYIDRNKRGTGFYIVRQGDYIVLIPDSKHHFTKNIRPYIGRR</sequence>
<reference evidence="1" key="1">
    <citation type="submission" date="2021-02" db="EMBL/GenBank/DDBJ databases">
        <authorList>
            <person name="Nowell W R."/>
        </authorList>
    </citation>
    <scope>NUCLEOTIDE SEQUENCE</scope>
</reference>
<accession>A0A815LXN6</accession>